<dbReference type="PANTHER" id="PTHR41791">
    <property type="entry name" value="SSL7039 PROTEIN"/>
    <property type="match status" value="1"/>
</dbReference>
<keyword evidence="2" id="KW-1185">Reference proteome</keyword>
<dbReference type="RefSeq" id="WP_354694633.1">
    <property type="nucleotide sequence ID" value="NZ_JAZHOG010000003.1"/>
</dbReference>
<accession>A0AAW9RHY1</accession>
<reference evidence="1 2" key="1">
    <citation type="submission" date="2024-02" db="EMBL/GenBank/DDBJ databases">
        <title>A novel Wenzhouxiangellaceae bacterium, isolated from coastal sediments.</title>
        <authorList>
            <person name="Du Z.-J."/>
            <person name="Ye Y.-Q."/>
            <person name="Zhang X.-Y."/>
        </authorList>
    </citation>
    <scope>NUCLEOTIDE SEQUENCE [LARGE SCALE GENOMIC DNA]</scope>
    <source>
        <strain evidence="1 2">CH-27</strain>
    </source>
</reference>
<name>A0AAW9RHY1_9GAMM</name>
<dbReference type="InterPro" id="IPR014056">
    <property type="entry name" value="TypeIITA-like_toxin_pred"/>
</dbReference>
<proteinExistence type="predicted"/>
<evidence type="ECO:0000313" key="2">
    <source>
        <dbReference type="Proteomes" id="UP001359886"/>
    </source>
</evidence>
<dbReference type="EMBL" id="JAZHOG010000003">
    <property type="protein sequence ID" value="MEJ8567291.1"/>
    <property type="molecule type" value="Genomic_DNA"/>
</dbReference>
<dbReference type="AlphaFoldDB" id="A0AAW9RHY1"/>
<comment type="caution">
    <text evidence="1">The sequence shown here is derived from an EMBL/GenBank/DDBJ whole genome shotgun (WGS) entry which is preliminary data.</text>
</comment>
<gene>
    <name evidence="1" type="ORF">V3330_06595</name>
</gene>
<dbReference type="PIRSF" id="PIRSF028744">
    <property type="entry name" value="Addict_mod_HI1419"/>
    <property type="match status" value="1"/>
</dbReference>
<dbReference type="Proteomes" id="UP001359886">
    <property type="component" value="Unassembled WGS sequence"/>
</dbReference>
<sequence>MERLALGNPGQHRTLKHGVMEMKVDFGPGYRVYFIRRREVTVILLCGGDKSSQRADILRAYSMARELKPGSGGGRD</sequence>
<dbReference type="PANTHER" id="PTHR41791:SF1">
    <property type="entry name" value="SSL7039 PROTEIN"/>
    <property type="match status" value="1"/>
</dbReference>
<protein>
    <submittedName>
        <fullName evidence="1">Type II toxin-antitoxin system RelE/ParE family toxin</fullName>
    </submittedName>
</protein>
<evidence type="ECO:0000313" key="1">
    <source>
        <dbReference type="EMBL" id="MEJ8567291.1"/>
    </source>
</evidence>
<organism evidence="1 2">
    <name type="scientific">Elongatibacter sediminis</name>
    <dbReference type="NCBI Taxonomy" id="3119006"/>
    <lineage>
        <taxon>Bacteria</taxon>
        <taxon>Pseudomonadati</taxon>
        <taxon>Pseudomonadota</taxon>
        <taxon>Gammaproteobacteria</taxon>
        <taxon>Chromatiales</taxon>
        <taxon>Wenzhouxiangellaceae</taxon>
        <taxon>Elongatibacter</taxon>
    </lineage>
</organism>
<dbReference type="NCBIfam" id="TIGR02683">
    <property type="entry name" value="upstrm_HI1419"/>
    <property type="match status" value="1"/>
</dbReference>